<dbReference type="AlphaFoldDB" id="A0A2A6D1R5"/>
<dbReference type="GO" id="GO:0003676">
    <property type="term" value="F:nucleic acid binding"/>
    <property type="evidence" value="ECO:0007669"/>
    <property type="project" value="InterPro"/>
</dbReference>
<name>A0A2A6D1R5_PRIPA</name>
<dbReference type="Gene3D" id="4.10.60.10">
    <property type="entry name" value="Zinc finger, CCHC-type"/>
    <property type="match status" value="1"/>
</dbReference>
<evidence type="ECO:0000313" key="3">
    <source>
        <dbReference type="Proteomes" id="UP000005239"/>
    </source>
</evidence>
<reference evidence="2" key="2">
    <citation type="submission" date="2022-06" db="UniProtKB">
        <authorList>
            <consortium name="EnsemblMetazoa"/>
        </authorList>
    </citation>
    <scope>IDENTIFICATION</scope>
    <source>
        <strain evidence="2">PS312</strain>
    </source>
</reference>
<evidence type="ECO:0000256" key="1">
    <source>
        <dbReference type="SAM" id="MobiDB-lite"/>
    </source>
</evidence>
<sequence length="74" mass="8837">MGKTWRVGYPEAEPKVYQRRERKDMEDVRCKKCDGMGHKAWKCPNNQNQKMYGRGRPFRKEGDVEEGPSKKKKY</sequence>
<dbReference type="InterPro" id="IPR036875">
    <property type="entry name" value="Znf_CCHC_sf"/>
</dbReference>
<dbReference type="EnsemblMetazoa" id="PPA46024.1">
    <property type="protein sequence ID" value="PPA46024.1"/>
    <property type="gene ID" value="WBGene00284393"/>
</dbReference>
<dbReference type="SUPFAM" id="SSF57756">
    <property type="entry name" value="Retrovirus zinc finger-like domains"/>
    <property type="match status" value="1"/>
</dbReference>
<protein>
    <submittedName>
        <fullName evidence="2">Uncharacterized protein</fullName>
    </submittedName>
</protein>
<gene>
    <name evidence="2" type="primary">WBGene00284393</name>
</gene>
<proteinExistence type="predicted"/>
<feature type="region of interest" description="Disordered" evidence="1">
    <location>
        <begin position="43"/>
        <end position="74"/>
    </location>
</feature>
<dbReference type="Proteomes" id="UP000005239">
    <property type="component" value="Unassembled WGS sequence"/>
</dbReference>
<reference evidence="3" key="1">
    <citation type="journal article" date="2008" name="Nat. Genet.">
        <title>The Pristionchus pacificus genome provides a unique perspective on nematode lifestyle and parasitism.</title>
        <authorList>
            <person name="Dieterich C."/>
            <person name="Clifton S.W."/>
            <person name="Schuster L.N."/>
            <person name="Chinwalla A."/>
            <person name="Delehaunty K."/>
            <person name="Dinkelacker I."/>
            <person name="Fulton L."/>
            <person name="Fulton R."/>
            <person name="Godfrey J."/>
            <person name="Minx P."/>
            <person name="Mitreva M."/>
            <person name="Roeseler W."/>
            <person name="Tian H."/>
            <person name="Witte H."/>
            <person name="Yang S.P."/>
            <person name="Wilson R.K."/>
            <person name="Sommer R.J."/>
        </authorList>
    </citation>
    <scope>NUCLEOTIDE SEQUENCE [LARGE SCALE GENOMIC DNA]</scope>
    <source>
        <strain evidence="3">PS312</strain>
    </source>
</reference>
<organism evidence="2 3">
    <name type="scientific">Pristionchus pacificus</name>
    <name type="common">Parasitic nematode worm</name>
    <dbReference type="NCBI Taxonomy" id="54126"/>
    <lineage>
        <taxon>Eukaryota</taxon>
        <taxon>Metazoa</taxon>
        <taxon>Ecdysozoa</taxon>
        <taxon>Nematoda</taxon>
        <taxon>Chromadorea</taxon>
        <taxon>Rhabditida</taxon>
        <taxon>Rhabditina</taxon>
        <taxon>Diplogasteromorpha</taxon>
        <taxon>Diplogasteroidea</taxon>
        <taxon>Neodiplogasteridae</taxon>
        <taxon>Pristionchus</taxon>
    </lineage>
</organism>
<dbReference type="GO" id="GO:0008270">
    <property type="term" value="F:zinc ion binding"/>
    <property type="evidence" value="ECO:0007669"/>
    <property type="project" value="InterPro"/>
</dbReference>
<keyword evidence="3" id="KW-1185">Reference proteome</keyword>
<evidence type="ECO:0000313" key="2">
    <source>
        <dbReference type="EnsemblMetazoa" id="PPA46024.1"/>
    </source>
</evidence>
<accession>A0A8R1Z1V3</accession>
<accession>A0A2A6D1R5</accession>